<gene>
    <name evidence="3" type="ORF">XAC3562_1860003</name>
</gene>
<evidence type="ECO:0000313" key="3">
    <source>
        <dbReference type="EMBL" id="CEG15301.1"/>
    </source>
</evidence>
<name>A0A0U5FE19_XANCI</name>
<accession>A0A0U5FE19</accession>
<proteinExistence type="predicted"/>
<feature type="transmembrane region" description="Helical" evidence="2">
    <location>
        <begin position="30"/>
        <end position="51"/>
    </location>
</feature>
<keyword evidence="4" id="KW-1185">Reference proteome</keyword>
<comment type="caution">
    <text evidence="3">The sequence shown here is derived from an EMBL/GenBank/DDBJ whole genome shotgun (WGS) entry which is preliminary data.</text>
</comment>
<keyword evidence="2" id="KW-1133">Transmembrane helix</keyword>
<evidence type="ECO:0008006" key="5">
    <source>
        <dbReference type="Google" id="ProtNLM"/>
    </source>
</evidence>
<keyword evidence="2" id="KW-0812">Transmembrane</keyword>
<evidence type="ECO:0000256" key="2">
    <source>
        <dbReference type="SAM" id="Phobius"/>
    </source>
</evidence>
<reference evidence="3 4" key="1">
    <citation type="submission" date="2014-09" db="EMBL/GenBank/DDBJ databases">
        <authorList>
            <person name="Regsiter A."/>
        </authorList>
    </citation>
    <scope>NUCLEOTIDE SEQUENCE [LARGE SCALE GENOMIC DNA]</scope>
</reference>
<dbReference type="AlphaFoldDB" id="A0A0U5FE19"/>
<feature type="region of interest" description="Disordered" evidence="1">
    <location>
        <begin position="1"/>
        <end position="24"/>
    </location>
</feature>
<protein>
    <recommendedName>
        <fullName evidence="5">Transmembrane protein</fullName>
    </recommendedName>
</protein>
<sequence length="129" mass="13868">MGKVIPFQRPRPRRPGPAKPRQGAGEKGCWAWWLVGAAAAAVAAILSPLLWPARILLILLGGVGIVGAVACYWLSSPTNWPMIRLTVVAFLGSVALWHCGEAALKGARTLNAYSFEKVRQLRAAQRKAA</sequence>
<organism evidence="3 4">
    <name type="scientific">Xanthomonas citri pv. citri</name>
    <dbReference type="NCBI Taxonomy" id="611301"/>
    <lineage>
        <taxon>Bacteria</taxon>
        <taxon>Pseudomonadati</taxon>
        <taxon>Pseudomonadota</taxon>
        <taxon>Gammaproteobacteria</taxon>
        <taxon>Lysobacterales</taxon>
        <taxon>Lysobacteraceae</taxon>
        <taxon>Xanthomonas</taxon>
    </lineage>
</organism>
<evidence type="ECO:0000256" key="1">
    <source>
        <dbReference type="SAM" id="MobiDB-lite"/>
    </source>
</evidence>
<keyword evidence="2" id="KW-0472">Membrane</keyword>
<dbReference type="RefSeq" id="WP_003491196.1">
    <property type="nucleotide sequence ID" value="NZ_CAVLIB010000032.1"/>
</dbReference>
<evidence type="ECO:0000313" key="4">
    <source>
        <dbReference type="Proteomes" id="UP000052230"/>
    </source>
</evidence>
<dbReference type="EMBL" id="CCXZ01000097">
    <property type="protein sequence ID" value="CEG15301.1"/>
    <property type="molecule type" value="Genomic_DNA"/>
</dbReference>
<feature type="transmembrane region" description="Helical" evidence="2">
    <location>
        <begin position="56"/>
        <end position="75"/>
    </location>
</feature>
<dbReference type="Proteomes" id="UP000052230">
    <property type="component" value="Unassembled WGS sequence"/>
</dbReference>